<gene>
    <name evidence="3" type="ORF">GZ78_17560</name>
</gene>
<dbReference type="STRING" id="1137799.GZ78_17560"/>
<feature type="domain" description="Lysozyme inhibitor LprI-like N-terminal" evidence="2">
    <location>
        <begin position="25"/>
        <end position="111"/>
    </location>
</feature>
<dbReference type="Pfam" id="PF07007">
    <property type="entry name" value="LprI"/>
    <property type="match status" value="1"/>
</dbReference>
<feature type="signal peptide" evidence="1">
    <location>
        <begin position="1"/>
        <end position="18"/>
    </location>
</feature>
<dbReference type="EMBL" id="JOKH01000003">
    <property type="protein sequence ID" value="KEQ17551.1"/>
    <property type="molecule type" value="Genomic_DNA"/>
</dbReference>
<dbReference type="AlphaFoldDB" id="A0A081NGH8"/>
<sequence>MKIFMFILLSFLSIPIFALDDCTLASTQYEMNICLGKNLENVELKLERKISEISKVISNEKGISLLLESNNSWKEYRDKHCLSVSNIYEGGSLQRFIETECKITTTEKRIESIQNDYKDTIDIIQKGRP</sequence>
<evidence type="ECO:0000256" key="1">
    <source>
        <dbReference type="SAM" id="SignalP"/>
    </source>
</evidence>
<feature type="chain" id="PRO_5001760885" description="Lysozyme inhibitor LprI-like N-terminal domain-containing protein" evidence="1">
    <location>
        <begin position="19"/>
        <end position="129"/>
    </location>
</feature>
<keyword evidence="1" id="KW-0732">Signal</keyword>
<organism evidence="3 4">
    <name type="scientific">Endozoicomonas numazuensis</name>
    <dbReference type="NCBI Taxonomy" id="1137799"/>
    <lineage>
        <taxon>Bacteria</taxon>
        <taxon>Pseudomonadati</taxon>
        <taxon>Pseudomonadota</taxon>
        <taxon>Gammaproteobacteria</taxon>
        <taxon>Oceanospirillales</taxon>
        <taxon>Endozoicomonadaceae</taxon>
        <taxon>Endozoicomonas</taxon>
    </lineage>
</organism>
<name>A0A081NGH8_9GAMM</name>
<reference evidence="3 4" key="1">
    <citation type="submission" date="2014-06" db="EMBL/GenBank/DDBJ databases">
        <title>Whole Genome Sequences of Three Symbiotic Endozoicomonas Bacteria.</title>
        <authorList>
            <person name="Neave M.J."/>
            <person name="Apprill A."/>
            <person name="Voolstra C.R."/>
        </authorList>
    </citation>
    <scope>NUCLEOTIDE SEQUENCE [LARGE SCALE GENOMIC DNA]</scope>
    <source>
        <strain evidence="3 4">DSM 25634</strain>
    </source>
</reference>
<dbReference type="RefSeq" id="WP_034837951.1">
    <property type="nucleotide sequence ID" value="NZ_JOKH01000003.1"/>
</dbReference>
<dbReference type="Gene3D" id="1.20.1270.180">
    <property type="match status" value="1"/>
</dbReference>
<dbReference type="OrthoDB" id="7340239at2"/>
<dbReference type="eggNOG" id="COG3755">
    <property type="taxonomic scope" value="Bacteria"/>
</dbReference>
<dbReference type="InterPro" id="IPR009739">
    <property type="entry name" value="LprI-like_N"/>
</dbReference>
<protein>
    <recommendedName>
        <fullName evidence="2">Lysozyme inhibitor LprI-like N-terminal domain-containing protein</fullName>
    </recommendedName>
</protein>
<keyword evidence="4" id="KW-1185">Reference proteome</keyword>
<evidence type="ECO:0000259" key="2">
    <source>
        <dbReference type="Pfam" id="PF07007"/>
    </source>
</evidence>
<evidence type="ECO:0000313" key="4">
    <source>
        <dbReference type="Proteomes" id="UP000028073"/>
    </source>
</evidence>
<comment type="caution">
    <text evidence="3">The sequence shown here is derived from an EMBL/GenBank/DDBJ whole genome shotgun (WGS) entry which is preliminary data.</text>
</comment>
<dbReference type="Proteomes" id="UP000028073">
    <property type="component" value="Unassembled WGS sequence"/>
</dbReference>
<proteinExistence type="predicted"/>
<accession>A0A081NGH8</accession>
<evidence type="ECO:0000313" key="3">
    <source>
        <dbReference type="EMBL" id="KEQ17551.1"/>
    </source>
</evidence>